<sequence length="101" mass="10931">MKIRRDARSGEPCAEGSDKEGYKDRCGGLPAAFRTLRSEKWAPASSCYRDACVFGRFAFGAWGSAAVLLPRRNGKINSNLTTFCACRLGTGAGKMLCGVRF</sequence>
<dbReference type="Proteomes" id="UP000002564">
    <property type="component" value="Chromosome"/>
</dbReference>
<proteinExistence type="predicted"/>
<dbReference type="EMBL" id="CP001050">
    <property type="protein sequence ID" value="ACF31090.1"/>
    <property type="molecule type" value="Genomic_DNA"/>
</dbReference>
<accession>B4RR32</accession>
<evidence type="ECO:0000256" key="1">
    <source>
        <dbReference type="SAM" id="MobiDB-lite"/>
    </source>
</evidence>
<evidence type="ECO:0000313" key="3">
    <source>
        <dbReference type="Proteomes" id="UP000002564"/>
    </source>
</evidence>
<organism evidence="2 3">
    <name type="scientific">Neisseria gonorrhoeae (strain NCCP11945)</name>
    <dbReference type="NCBI Taxonomy" id="521006"/>
    <lineage>
        <taxon>Bacteria</taxon>
        <taxon>Pseudomonadati</taxon>
        <taxon>Pseudomonadota</taxon>
        <taxon>Betaproteobacteria</taxon>
        <taxon>Neisseriales</taxon>
        <taxon>Neisseriaceae</taxon>
        <taxon>Neisseria</taxon>
    </lineage>
</organism>
<evidence type="ECO:0000313" key="2">
    <source>
        <dbReference type="EMBL" id="ACF31090.1"/>
    </source>
</evidence>
<protein>
    <submittedName>
        <fullName evidence="2">Uncharacterized protein</fullName>
    </submittedName>
</protein>
<reference evidence="2 3" key="1">
    <citation type="journal article" date="2008" name="J. Bacteriol.">
        <title>Complete genome sequence of Neisseria gonorrhoeae NCCP11945.</title>
        <authorList>
            <person name="Chung G.T."/>
            <person name="Yoo J.S."/>
            <person name="Oh H.B."/>
            <person name="Lee Y.S."/>
            <person name="Cha S.H."/>
            <person name="Kim S.J."/>
            <person name="Yoo C.K."/>
        </authorList>
    </citation>
    <scope>NUCLEOTIDE SEQUENCE [LARGE SCALE GENOMIC DNA]</scope>
    <source>
        <strain evidence="2 3">NCCP11945</strain>
    </source>
</reference>
<feature type="region of interest" description="Disordered" evidence="1">
    <location>
        <begin position="1"/>
        <end position="21"/>
    </location>
</feature>
<dbReference type="HOGENOM" id="CLU_2288531_0_0_4"/>
<dbReference type="KEGG" id="ngk:NGK_2490"/>
<dbReference type="AlphaFoldDB" id="B4RR32"/>
<name>B4RR32_NEIG2</name>
<gene>
    <name evidence="2" type="ordered locus">NGK_2490</name>
</gene>